<dbReference type="Pfam" id="PF11927">
    <property type="entry name" value="HODM_asu-like"/>
    <property type="match status" value="1"/>
</dbReference>
<evidence type="ECO:0000313" key="3">
    <source>
        <dbReference type="EMBL" id="CEL55399.1"/>
    </source>
</evidence>
<gene>
    <name evidence="3" type="primary">HRQ3</name>
    <name evidence="3" type="ORF">RSOLAG1IB_01409</name>
</gene>
<dbReference type="EMBL" id="LN679101">
    <property type="protein sequence ID" value="CEL55399.1"/>
    <property type="molecule type" value="Genomic_DNA"/>
</dbReference>
<protein>
    <submittedName>
        <fullName evidence="3">Uncharacterized protein</fullName>
    </submittedName>
</protein>
<keyword evidence="2" id="KW-0472">Membrane</keyword>
<dbReference type="AlphaFoldDB" id="A0A0B7FEN8"/>
<feature type="transmembrane region" description="Helical" evidence="2">
    <location>
        <begin position="12"/>
        <end position="28"/>
    </location>
</feature>
<keyword evidence="2" id="KW-0812">Transmembrane</keyword>
<dbReference type="InterPro" id="IPR021848">
    <property type="entry name" value="HODM_asu-like"/>
</dbReference>
<feature type="region of interest" description="Disordered" evidence="1">
    <location>
        <begin position="35"/>
        <end position="56"/>
    </location>
</feature>
<evidence type="ECO:0000256" key="2">
    <source>
        <dbReference type="SAM" id="Phobius"/>
    </source>
</evidence>
<reference evidence="3 4" key="1">
    <citation type="submission" date="2014-11" db="EMBL/GenBank/DDBJ databases">
        <authorList>
            <person name="Wibberg Daniel"/>
        </authorList>
    </citation>
    <scope>NUCLEOTIDE SEQUENCE [LARGE SCALE GENOMIC DNA]</scope>
    <source>
        <strain evidence="3">Rhizoctonia solani AG1-IB 7/3/14</strain>
    </source>
</reference>
<evidence type="ECO:0000313" key="4">
    <source>
        <dbReference type="Proteomes" id="UP000059188"/>
    </source>
</evidence>
<sequence>MEDLKSAPHSLYADAAVGIVLLGLFYAWRARKGQRQTDESHSTPASPPTEKEPLPANQHGLKSIYHANKAQGGMNSARFPLPEPLPNFSLSAARTRDYVYVNKTLRYPYYQTMAHQPLSPNNWIEISSSYQWYLAEKKRVIEEQGRNVIDSLPENDAACAELLELVVEFMTTRYPTLFDRLLETTQDGEELDGFYSHVTKERYQWAKGCPPEGVEGLKIISRLTENDFLMAREHDDGHIYFVGGLVAFPGFYLLSEKIGKSMYDVHLNVPQFNQKLLVSVERALKRMDPNAPFERSSWEIVDDNNLFLHNIAQLPEGEKCTVDPGDLYLRIDRQAFRKLPRSKAIIFAVHPLIKRMKDIREDSPLVPALLAKIHEESSKDLMDYKVAPAYYAELKPWLEEATRDQISRGLIKGDEEPQDFRDITRPAEILIPPVAVP</sequence>
<dbReference type="OrthoDB" id="5043642at2759"/>
<accession>A0A0B7FEN8</accession>
<dbReference type="Proteomes" id="UP000059188">
    <property type="component" value="Unassembled WGS sequence"/>
</dbReference>
<organism evidence="3 4">
    <name type="scientific">Thanatephorus cucumeris (strain AG1-IB / isolate 7/3/14)</name>
    <name type="common">Lettuce bottom rot fungus</name>
    <name type="synonym">Rhizoctonia solani</name>
    <dbReference type="NCBI Taxonomy" id="1108050"/>
    <lineage>
        <taxon>Eukaryota</taxon>
        <taxon>Fungi</taxon>
        <taxon>Dikarya</taxon>
        <taxon>Basidiomycota</taxon>
        <taxon>Agaricomycotina</taxon>
        <taxon>Agaricomycetes</taxon>
        <taxon>Cantharellales</taxon>
        <taxon>Ceratobasidiaceae</taxon>
        <taxon>Rhizoctonia</taxon>
        <taxon>Rhizoctonia solani AG-1</taxon>
    </lineage>
</organism>
<name>A0A0B7FEN8_THACB</name>
<evidence type="ECO:0000256" key="1">
    <source>
        <dbReference type="SAM" id="MobiDB-lite"/>
    </source>
</evidence>
<proteinExistence type="predicted"/>
<keyword evidence="4" id="KW-1185">Reference proteome</keyword>
<dbReference type="STRING" id="1108050.A0A0B7FEN8"/>
<keyword evidence="2" id="KW-1133">Transmembrane helix</keyword>